<keyword evidence="1" id="KW-0413">Isomerase</keyword>
<dbReference type="PANTHER" id="PTHR37950:SF1">
    <property type="entry name" value="4-HYDROXYPHENYLACETATE CATABOLISM PROTEIN"/>
    <property type="match status" value="1"/>
</dbReference>
<reference evidence="1" key="2">
    <citation type="submission" date="2020-09" db="EMBL/GenBank/DDBJ databases">
        <authorList>
            <person name="Sun Q."/>
            <person name="Kim S."/>
        </authorList>
    </citation>
    <scope>NUCLEOTIDE SEQUENCE</scope>
    <source>
        <strain evidence="1">KCTC 42650</strain>
    </source>
</reference>
<dbReference type="AlphaFoldDB" id="A0A8J3GVK7"/>
<organism evidence="1 2">
    <name type="scientific">Seohaeicola zhoushanensis</name>
    <dbReference type="NCBI Taxonomy" id="1569283"/>
    <lineage>
        <taxon>Bacteria</taxon>
        <taxon>Pseudomonadati</taxon>
        <taxon>Pseudomonadota</taxon>
        <taxon>Alphaproteobacteria</taxon>
        <taxon>Rhodobacterales</taxon>
        <taxon>Roseobacteraceae</taxon>
        <taxon>Seohaeicola</taxon>
    </lineage>
</organism>
<dbReference type="PANTHER" id="PTHR37950">
    <property type="entry name" value="4-HYDROXYPHENYLACETATE CATABOLISM PROTEIN"/>
    <property type="match status" value="1"/>
</dbReference>
<sequence length="131" mass="14123">MPHITVDYSPNMEDRADMAALCDLLRRAAIETGVLPMAGVRVRAIRADHTSIADGDAAHGYVDIALRLRGGRDLATRKAATAHVFAAAEAFLAPAMARHSIALSFEMRDIDPELSPKAGNIRDHLKGEAHD</sequence>
<reference evidence="1" key="1">
    <citation type="journal article" date="2014" name="Int. J. Syst. Evol. Microbiol.">
        <title>Complete genome sequence of Corynebacterium casei LMG S-19264T (=DSM 44701T), isolated from a smear-ripened cheese.</title>
        <authorList>
            <consortium name="US DOE Joint Genome Institute (JGI-PGF)"/>
            <person name="Walter F."/>
            <person name="Albersmeier A."/>
            <person name="Kalinowski J."/>
            <person name="Ruckert C."/>
        </authorList>
    </citation>
    <scope>NUCLEOTIDE SEQUENCE</scope>
    <source>
        <strain evidence="1">KCTC 42650</strain>
    </source>
</reference>
<evidence type="ECO:0000313" key="2">
    <source>
        <dbReference type="Proteomes" id="UP000626220"/>
    </source>
</evidence>
<name>A0A8J3GVK7_9RHOB</name>
<proteinExistence type="predicted"/>
<comment type="caution">
    <text evidence="1">The sequence shown here is derived from an EMBL/GenBank/DDBJ whole genome shotgun (WGS) entry which is preliminary data.</text>
</comment>
<dbReference type="RefSeq" id="WP_189678975.1">
    <property type="nucleotide sequence ID" value="NZ_BNCJ01000002.1"/>
</dbReference>
<dbReference type="SUPFAM" id="SSF55331">
    <property type="entry name" value="Tautomerase/MIF"/>
    <property type="match status" value="1"/>
</dbReference>
<dbReference type="InterPro" id="IPR014347">
    <property type="entry name" value="Tautomerase/MIF_sf"/>
</dbReference>
<dbReference type="Gene3D" id="3.30.429.10">
    <property type="entry name" value="Macrophage Migration Inhibitory Factor"/>
    <property type="match status" value="1"/>
</dbReference>
<evidence type="ECO:0000313" key="1">
    <source>
        <dbReference type="EMBL" id="GHF40685.1"/>
    </source>
</evidence>
<dbReference type="InterPro" id="IPR004220">
    <property type="entry name" value="5-COMe_2-OHmuconate_Isoase"/>
</dbReference>
<dbReference type="GO" id="GO:0008704">
    <property type="term" value="F:5-carboxymethyl-2-hydroxymuconate delta-isomerase activity"/>
    <property type="evidence" value="ECO:0007669"/>
    <property type="project" value="InterPro"/>
</dbReference>
<dbReference type="Pfam" id="PF02962">
    <property type="entry name" value="CHMI"/>
    <property type="match status" value="1"/>
</dbReference>
<dbReference type="Proteomes" id="UP000626220">
    <property type="component" value="Unassembled WGS sequence"/>
</dbReference>
<protein>
    <submittedName>
        <fullName evidence="1">5-carboxymethyl-2-hydroxymuconate isomerase</fullName>
    </submittedName>
</protein>
<accession>A0A8J3GVK7</accession>
<dbReference type="CDD" id="cd00580">
    <property type="entry name" value="CHMI"/>
    <property type="match status" value="1"/>
</dbReference>
<gene>
    <name evidence="1" type="primary">hpcD</name>
    <name evidence="1" type="ORF">GCM10017056_10340</name>
</gene>
<dbReference type="EMBL" id="BNCJ01000002">
    <property type="protein sequence ID" value="GHF40685.1"/>
    <property type="molecule type" value="Genomic_DNA"/>
</dbReference>
<keyword evidence="2" id="KW-1185">Reference proteome</keyword>